<proteinExistence type="predicted"/>
<organism evidence="1 2">
    <name type="scientific">Pseudomonas phage PspYZU01</name>
    <dbReference type="NCBI Taxonomy" id="1983555"/>
    <lineage>
        <taxon>Viruses</taxon>
        <taxon>Duplodnaviria</taxon>
        <taxon>Heunggongvirae</taxon>
        <taxon>Uroviricota</taxon>
        <taxon>Caudoviricetes</taxon>
        <taxon>Casjensviridae</taxon>
        <taxon>Phobosvirus</taxon>
        <taxon>Phobosvirus PspYZU01</taxon>
    </lineage>
</organism>
<dbReference type="SUPFAM" id="SSF64210">
    <property type="entry name" value="Head-to-tail joining protein W, gpW"/>
    <property type="match status" value="1"/>
</dbReference>
<reference evidence="1 2" key="1">
    <citation type="submission" date="2017-04" db="EMBL/GenBank/DDBJ databases">
        <title>Isolation of lytic bacteriophages infecting Pseudomonas strains for biocontrol of fish and shrimp spoilage during chilled storage.</title>
        <authorList>
            <person name="Yang Z."/>
            <person name="Tao X."/>
            <person name="Gao L."/>
            <person name="Rao S."/>
        </authorList>
    </citation>
    <scope>NUCLEOTIDE SEQUENCE [LARGE SCALE GENOMIC DNA]</scope>
</reference>
<evidence type="ECO:0000313" key="2">
    <source>
        <dbReference type="Proteomes" id="UP000248142"/>
    </source>
</evidence>
<dbReference type="Pfam" id="PF02831">
    <property type="entry name" value="gpW"/>
    <property type="match status" value="1"/>
</dbReference>
<dbReference type="InterPro" id="IPR036626">
    <property type="entry name" value="GpW_sf"/>
</dbReference>
<dbReference type="EMBL" id="KY971609">
    <property type="protein sequence ID" value="ASD51933.1"/>
    <property type="molecule type" value="Genomic_DNA"/>
</dbReference>
<protein>
    <recommendedName>
        <fullName evidence="3">Head-to-tail joining protein</fullName>
    </recommendedName>
</protein>
<accession>A0A2U7N862</accession>
<name>A0A2U7N862_9CAUD</name>
<evidence type="ECO:0008006" key="3">
    <source>
        <dbReference type="Google" id="ProtNLM"/>
    </source>
</evidence>
<dbReference type="Gene3D" id="3.30.1580.10">
    <property type="entry name" value="Head-to-tail joining protein W"/>
    <property type="match status" value="1"/>
</dbReference>
<dbReference type="GO" id="GO:0019058">
    <property type="term" value="P:viral life cycle"/>
    <property type="evidence" value="ECO:0007669"/>
    <property type="project" value="InterPro"/>
</dbReference>
<dbReference type="InterPro" id="IPR004174">
    <property type="entry name" value="GpW"/>
</dbReference>
<dbReference type="Proteomes" id="UP000248142">
    <property type="component" value="Segment"/>
</dbReference>
<keyword evidence="2" id="KW-1185">Reference proteome</keyword>
<evidence type="ECO:0000313" key="1">
    <source>
        <dbReference type="EMBL" id="ASD51933.1"/>
    </source>
</evidence>
<sequence length="73" mass="8020">MDYCKLLKEAEQAYHRLMVGGAVAEFRDSNGELVRYTAQSAPRLKIYIQELKAKCPSAVGGGLDALRPFGGIF</sequence>
<gene>
    <name evidence="1" type="ORF">PspYZU01_48</name>
</gene>